<feature type="transmembrane region" description="Helical" evidence="1">
    <location>
        <begin position="20"/>
        <end position="44"/>
    </location>
</feature>
<keyword evidence="3" id="KW-1185">Reference proteome</keyword>
<proteinExistence type="predicted"/>
<dbReference type="EMBL" id="CP097502">
    <property type="protein sequence ID" value="URD73757.1"/>
    <property type="molecule type" value="Genomic_DNA"/>
</dbReference>
<keyword evidence="1" id="KW-0472">Membrane</keyword>
<keyword evidence="1" id="KW-0812">Transmembrane</keyword>
<dbReference type="Proteomes" id="UP001055439">
    <property type="component" value="Chromosome 1"/>
</dbReference>
<accession>A0A9E7JAY6</accession>
<dbReference type="AlphaFoldDB" id="A0A9E7JAY6"/>
<evidence type="ECO:0000313" key="3">
    <source>
        <dbReference type="Proteomes" id="UP001055439"/>
    </source>
</evidence>
<gene>
    <name evidence="2" type="ORF">MUK42_09097</name>
</gene>
<protein>
    <submittedName>
        <fullName evidence="2">Uncharacterized protein</fullName>
    </submittedName>
</protein>
<name>A0A9E7JAY6_9LILI</name>
<evidence type="ECO:0000313" key="2">
    <source>
        <dbReference type="EMBL" id="URD73757.1"/>
    </source>
</evidence>
<sequence length="91" mass="9490">MGSVSLNIRDGTAHFRRATLCSTAVHLLMLASVLTTNLFALYAFTSTLLPPPLLSSATTLALAAVVATSPSYLITSHLSSARSRPRSAAST</sequence>
<organism evidence="2 3">
    <name type="scientific">Musa troglodytarum</name>
    <name type="common">fe'i banana</name>
    <dbReference type="NCBI Taxonomy" id="320322"/>
    <lineage>
        <taxon>Eukaryota</taxon>
        <taxon>Viridiplantae</taxon>
        <taxon>Streptophyta</taxon>
        <taxon>Embryophyta</taxon>
        <taxon>Tracheophyta</taxon>
        <taxon>Spermatophyta</taxon>
        <taxon>Magnoliopsida</taxon>
        <taxon>Liliopsida</taxon>
        <taxon>Zingiberales</taxon>
        <taxon>Musaceae</taxon>
        <taxon>Musa</taxon>
    </lineage>
</organism>
<evidence type="ECO:0000256" key="1">
    <source>
        <dbReference type="SAM" id="Phobius"/>
    </source>
</evidence>
<keyword evidence="1" id="KW-1133">Transmembrane helix</keyword>
<reference evidence="2" key="1">
    <citation type="submission" date="2022-05" db="EMBL/GenBank/DDBJ databases">
        <title>The Musa troglodytarum L. genome provides insights into the mechanism of non-climacteric behaviour and enrichment of carotenoids.</title>
        <authorList>
            <person name="Wang J."/>
        </authorList>
    </citation>
    <scope>NUCLEOTIDE SEQUENCE</scope>
    <source>
        <tissue evidence="2">Leaf</tissue>
    </source>
</reference>
<feature type="transmembrane region" description="Helical" evidence="1">
    <location>
        <begin position="56"/>
        <end position="74"/>
    </location>
</feature>
<dbReference type="OrthoDB" id="2013972at2759"/>